<evidence type="ECO:0008006" key="3">
    <source>
        <dbReference type="Google" id="ProtNLM"/>
    </source>
</evidence>
<dbReference type="Proteomes" id="UP001597058">
    <property type="component" value="Unassembled WGS sequence"/>
</dbReference>
<sequence length="289" mass="30736">MMTPVPRAARRRADADTAVPPCADCIADSAGGLTFDVTDTGEPGAALLVLRRRGAHEEVRLPLTPAGDGRLRAALPSSVPLPEGRWDAFAQVAGGEPRRLAPGVNDLRSLVARVPSGALGHVAVRIPYAAGFPAPPGQERPSPRPGRLTVRSWLRAPHAEAVELGRGERGLGIRGRVYGVGLAPDAYAEVCHRDVPGAPVRAEVAVDQTEFGFTVAYDALRPGVWDLWLRPAGESGPRVRVARLLDDIADKKTVLLHPRTTVRTPHGPLTAGPYYTRDNDLSVTVTPAD</sequence>
<dbReference type="RefSeq" id="WP_381330020.1">
    <property type="nucleotide sequence ID" value="NZ_JBHTMM010000065.1"/>
</dbReference>
<accession>A0ABW3XQV7</accession>
<gene>
    <name evidence="1" type="ORF">ACFQ5X_34925</name>
</gene>
<name>A0ABW3XQV7_9ACTN</name>
<reference evidence="2" key="1">
    <citation type="journal article" date="2019" name="Int. J. Syst. Evol. Microbiol.">
        <title>The Global Catalogue of Microorganisms (GCM) 10K type strain sequencing project: providing services to taxonomists for standard genome sequencing and annotation.</title>
        <authorList>
            <consortium name="The Broad Institute Genomics Platform"/>
            <consortium name="The Broad Institute Genome Sequencing Center for Infectious Disease"/>
            <person name="Wu L."/>
            <person name="Ma J."/>
        </authorList>
    </citation>
    <scope>NUCLEOTIDE SEQUENCE [LARGE SCALE GENOMIC DNA]</scope>
    <source>
        <strain evidence="2">CGMCC 4.7020</strain>
    </source>
</reference>
<proteinExistence type="predicted"/>
<dbReference type="EMBL" id="JBHTMM010000065">
    <property type="protein sequence ID" value="MFD1311005.1"/>
    <property type="molecule type" value="Genomic_DNA"/>
</dbReference>
<evidence type="ECO:0000313" key="2">
    <source>
        <dbReference type="Proteomes" id="UP001597058"/>
    </source>
</evidence>
<evidence type="ECO:0000313" key="1">
    <source>
        <dbReference type="EMBL" id="MFD1311005.1"/>
    </source>
</evidence>
<protein>
    <recommendedName>
        <fullName evidence="3">Transferase</fullName>
    </recommendedName>
</protein>
<comment type="caution">
    <text evidence="1">The sequence shown here is derived from an EMBL/GenBank/DDBJ whole genome shotgun (WGS) entry which is preliminary data.</text>
</comment>
<keyword evidence="2" id="KW-1185">Reference proteome</keyword>
<organism evidence="1 2">
    <name type="scientific">Streptomyces kaempferi</name>
    <dbReference type="NCBI Taxonomy" id="333725"/>
    <lineage>
        <taxon>Bacteria</taxon>
        <taxon>Bacillati</taxon>
        <taxon>Actinomycetota</taxon>
        <taxon>Actinomycetes</taxon>
        <taxon>Kitasatosporales</taxon>
        <taxon>Streptomycetaceae</taxon>
        <taxon>Streptomyces</taxon>
    </lineage>
</organism>